<dbReference type="Proteomes" id="UP000325684">
    <property type="component" value="Unassembled WGS sequence"/>
</dbReference>
<dbReference type="InterPro" id="IPR050471">
    <property type="entry name" value="AB_hydrolase"/>
</dbReference>
<sequence length="254" mass="27420">MRFFNSDGVSIAYLDSIPDEGHGDPILLIHGFASNHAVNWVNTQWVKTLNKAGYRVVALDNRGHGQSEKLYRPEDYGSFLMADDARRLLDHLGIERADVMGYSMGARIGAHMALASPERMRSLLLGGLGAHLVEGVGLPLGIADAMEAPSLDRLTDPMQRMFRAFAEQTRSDLKALAACIRGSRQTMTPAEVASITLPTLVSVGTNDPIAGSPQGLASLMPNATALDIPGRDHNLAVGDRAHKQGVLDFLSRRP</sequence>
<keyword evidence="3" id="KW-1185">Reference proteome</keyword>
<dbReference type="AlphaFoldDB" id="A0A5N3PA87"/>
<evidence type="ECO:0000313" key="2">
    <source>
        <dbReference type="EMBL" id="KAB0266650.1"/>
    </source>
</evidence>
<protein>
    <submittedName>
        <fullName evidence="2">Alpha/beta hydrolase</fullName>
    </submittedName>
</protein>
<dbReference type="Gene3D" id="3.40.50.1820">
    <property type="entry name" value="alpha/beta hydrolase"/>
    <property type="match status" value="1"/>
</dbReference>
<dbReference type="Pfam" id="PF00561">
    <property type="entry name" value="Abhydrolase_1"/>
    <property type="match status" value="1"/>
</dbReference>
<dbReference type="PANTHER" id="PTHR43433">
    <property type="entry name" value="HYDROLASE, ALPHA/BETA FOLD FAMILY PROTEIN"/>
    <property type="match status" value="1"/>
</dbReference>
<dbReference type="GO" id="GO:0004806">
    <property type="term" value="F:triacylglycerol lipase activity"/>
    <property type="evidence" value="ECO:0007669"/>
    <property type="project" value="TreeGrafter"/>
</dbReference>
<gene>
    <name evidence="2" type="ORF">FEZ63_12950</name>
</gene>
<organism evidence="2 3">
    <name type="scientific">Microvirga brassicacearum</name>
    <dbReference type="NCBI Taxonomy" id="2580413"/>
    <lineage>
        <taxon>Bacteria</taxon>
        <taxon>Pseudomonadati</taxon>
        <taxon>Pseudomonadota</taxon>
        <taxon>Alphaproteobacteria</taxon>
        <taxon>Hyphomicrobiales</taxon>
        <taxon>Methylobacteriaceae</taxon>
        <taxon>Microvirga</taxon>
    </lineage>
</organism>
<keyword evidence="2" id="KW-0378">Hydrolase</keyword>
<dbReference type="InterPro" id="IPR029058">
    <property type="entry name" value="AB_hydrolase_fold"/>
</dbReference>
<reference evidence="2 3" key="1">
    <citation type="journal article" date="2019" name="Microorganisms">
        <title>Genome Insights into the Novel Species Microvirga brassicacearum, a Rapeseed Endophyte with Biotechnological Potential.</title>
        <authorList>
            <person name="Jimenez-Gomez A."/>
            <person name="Saati-Santamaria Z."/>
            <person name="Igual J.M."/>
            <person name="Rivas R."/>
            <person name="Mateos P.F."/>
            <person name="Garcia-Fraile P."/>
        </authorList>
    </citation>
    <scope>NUCLEOTIDE SEQUENCE [LARGE SCALE GENOMIC DNA]</scope>
    <source>
        <strain evidence="2 3">CDVBN77</strain>
    </source>
</reference>
<dbReference type="EMBL" id="VCMV01000019">
    <property type="protein sequence ID" value="KAB0266650.1"/>
    <property type="molecule type" value="Genomic_DNA"/>
</dbReference>
<comment type="caution">
    <text evidence="2">The sequence shown here is derived from an EMBL/GenBank/DDBJ whole genome shotgun (WGS) entry which is preliminary data.</text>
</comment>
<accession>A0A5N3PA87</accession>
<evidence type="ECO:0000259" key="1">
    <source>
        <dbReference type="Pfam" id="PF00561"/>
    </source>
</evidence>
<evidence type="ECO:0000313" key="3">
    <source>
        <dbReference type="Proteomes" id="UP000325684"/>
    </source>
</evidence>
<dbReference type="SUPFAM" id="SSF53474">
    <property type="entry name" value="alpha/beta-Hydrolases"/>
    <property type="match status" value="1"/>
</dbReference>
<dbReference type="GO" id="GO:0046503">
    <property type="term" value="P:glycerolipid catabolic process"/>
    <property type="evidence" value="ECO:0007669"/>
    <property type="project" value="TreeGrafter"/>
</dbReference>
<dbReference type="InterPro" id="IPR000073">
    <property type="entry name" value="AB_hydrolase_1"/>
</dbReference>
<dbReference type="PRINTS" id="PR00111">
    <property type="entry name" value="ABHYDROLASE"/>
</dbReference>
<dbReference type="OrthoDB" id="9804723at2"/>
<name>A0A5N3PA87_9HYPH</name>
<proteinExistence type="predicted"/>
<feature type="domain" description="AB hydrolase-1" evidence="1">
    <location>
        <begin position="25"/>
        <end position="124"/>
    </location>
</feature>
<dbReference type="RefSeq" id="WP_150945069.1">
    <property type="nucleotide sequence ID" value="NZ_VCMV01000019.1"/>
</dbReference>
<dbReference type="PANTHER" id="PTHR43433:SF5">
    <property type="entry name" value="AB HYDROLASE-1 DOMAIN-CONTAINING PROTEIN"/>
    <property type="match status" value="1"/>
</dbReference>